<feature type="signal peptide" evidence="2">
    <location>
        <begin position="1"/>
        <end position="22"/>
    </location>
</feature>
<name>A0A368XPL2_9BURK</name>
<feature type="compositionally biased region" description="Basic and acidic residues" evidence="1">
    <location>
        <begin position="85"/>
        <end position="95"/>
    </location>
</feature>
<feature type="compositionally biased region" description="Low complexity" evidence="1">
    <location>
        <begin position="55"/>
        <end position="71"/>
    </location>
</feature>
<protein>
    <submittedName>
        <fullName evidence="3">Uncharacterized protein</fullName>
    </submittedName>
</protein>
<proteinExistence type="predicted"/>
<dbReference type="Proteomes" id="UP000252884">
    <property type="component" value="Unassembled WGS sequence"/>
</dbReference>
<evidence type="ECO:0000313" key="3">
    <source>
        <dbReference type="EMBL" id="RCW69479.1"/>
    </source>
</evidence>
<dbReference type="AlphaFoldDB" id="A0A368XPL2"/>
<keyword evidence="4" id="KW-1185">Reference proteome</keyword>
<reference evidence="3 4" key="1">
    <citation type="submission" date="2018-07" db="EMBL/GenBank/DDBJ databases">
        <title>Genomic Encyclopedia of Type Strains, Phase IV (KMG-IV): sequencing the most valuable type-strain genomes for metagenomic binning, comparative biology and taxonomic classification.</title>
        <authorList>
            <person name="Goeker M."/>
        </authorList>
    </citation>
    <scope>NUCLEOTIDE SEQUENCE [LARGE SCALE GENOMIC DNA]</scope>
    <source>
        <strain evidence="3 4">DSM 21634</strain>
    </source>
</reference>
<organism evidence="3 4">
    <name type="scientific">Pseudorhodoferax soli</name>
    <dbReference type="NCBI Taxonomy" id="545864"/>
    <lineage>
        <taxon>Bacteria</taxon>
        <taxon>Pseudomonadati</taxon>
        <taxon>Pseudomonadota</taxon>
        <taxon>Betaproteobacteria</taxon>
        <taxon>Burkholderiales</taxon>
        <taxon>Comamonadaceae</taxon>
    </lineage>
</organism>
<sequence length="142" mass="13746">MKKLLLATSIVIAQAASMTAFAQSTSGGTNSTPNTSVQANGEKGNAPAGPKPDMAGTNAPGAAANSSSAASRGTVPAPTTATMGEKARTPTERKPATGSADTAGRPSTGERKAAPAPSAEANGEKADKKGGVGDMKPAAPAK</sequence>
<feature type="region of interest" description="Disordered" evidence="1">
    <location>
        <begin position="20"/>
        <end position="142"/>
    </location>
</feature>
<feature type="chain" id="PRO_5016562511" evidence="2">
    <location>
        <begin position="23"/>
        <end position="142"/>
    </location>
</feature>
<gene>
    <name evidence="3" type="ORF">DES41_106353</name>
</gene>
<dbReference type="EMBL" id="QPJK01000006">
    <property type="protein sequence ID" value="RCW69479.1"/>
    <property type="molecule type" value="Genomic_DNA"/>
</dbReference>
<keyword evidence="2" id="KW-0732">Signal</keyword>
<evidence type="ECO:0000313" key="4">
    <source>
        <dbReference type="Proteomes" id="UP000252884"/>
    </source>
</evidence>
<dbReference type="OrthoDB" id="8909039at2"/>
<feature type="compositionally biased region" description="Basic and acidic residues" evidence="1">
    <location>
        <begin position="122"/>
        <end position="131"/>
    </location>
</feature>
<accession>A0A368XPL2</accession>
<dbReference type="RefSeq" id="WP_147282923.1">
    <property type="nucleotide sequence ID" value="NZ_QPJK01000006.1"/>
</dbReference>
<comment type="caution">
    <text evidence="3">The sequence shown here is derived from an EMBL/GenBank/DDBJ whole genome shotgun (WGS) entry which is preliminary data.</text>
</comment>
<feature type="compositionally biased region" description="Low complexity" evidence="1">
    <location>
        <begin position="24"/>
        <end position="36"/>
    </location>
</feature>
<evidence type="ECO:0000256" key="2">
    <source>
        <dbReference type="SAM" id="SignalP"/>
    </source>
</evidence>
<evidence type="ECO:0000256" key="1">
    <source>
        <dbReference type="SAM" id="MobiDB-lite"/>
    </source>
</evidence>